<dbReference type="KEGG" id="hru:Halru_2958"/>
<dbReference type="eggNOG" id="arCOG06847">
    <property type="taxonomic scope" value="Archaea"/>
</dbReference>
<name>L0IFB0_HALRX</name>
<dbReference type="OrthoDB" id="12087at2157"/>
<sequence>MLAAPADAPGVVVFAHGSASSRKSPRNNFVADVIRKRGLGRLLFDLLTERENRNREKRFDIPLLTDRLVAVTEWVWDREETRDANVGYFGSSTSGASALRGATRLQGEIDAVVSRGGRVYMAAEALPDVRAPTCSSLGCRYPGARTQQGAAAQLTCEYELHVVEGAGHLFEEAAELEEVAAVAAN</sequence>
<dbReference type="Proteomes" id="UP000010846">
    <property type="component" value="Chromosome"/>
</dbReference>
<dbReference type="SUPFAM" id="SSF53474">
    <property type="entry name" value="alpha/beta-Hydrolases"/>
    <property type="match status" value="1"/>
</dbReference>
<dbReference type="EMBL" id="CP003050">
    <property type="protein sequence ID" value="AGB17528.1"/>
    <property type="molecule type" value="Genomic_DNA"/>
</dbReference>
<reference evidence="1" key="1">
    <citation type="submission" date="2011-09" db="EMBL/GenBank/DDBJ databases">
        <title>Complete sequence of Halovivax ruber XH-70.</title>
        <authorList>
            <consortium name="US DOE Joint Genome Institute"/>
            <person name="Lucas S."/>
            <person name="Han J."/>
            <person name="Lapidus A."/>
            <person name="Cheng J.-F."/>
            <person name="Goodwin L."/>
            <person name="Pitluck S."/>
            <person name="Peters L."/>
            <person name="Mikhailova N."/>
            <person name="Davenport K."/>
            <person name="Detter J.C."/>
            <person name="Han C."/>
            <person name="Tapia R."/>
            <person name="Land M."/>
            <person name="Hauser L."/>
            <person name="Kyrpides N."/>
            <person name="Ivanova N."/>
            <person name="Pagani I."/>
            <person name="Sproer C."/>
            <person name="Anderson I."/>
            <person name="Woyke T."/>
        </authorList>
    </citation>
    <scope>NUCLEOTIDE SEQUENCE</scope>
    <source>
        <strain evidence="1">XH-70</strain>
    </source>
</reference>
<protein>
    <submittedName>
        <fullName evidence="1">Alpha/beta hydrolase superfamily enzyme, predicted hydrolase</fullName>
    </submittedName>
</protein>
<evidence type="ECO:0000313" key="2">
    <source>
        <dbReference type="Proteomes" id="UP000010846"/>
    </source>
</evidence>
<evidence type="ECO:0000313" key="1">
    <source>
        <dbReference type="EMBL" id="AGB17528.1"/>
    </source>
</evidence>
<dbReference type="InterPro" id="IPR029058">
    <property type="entry name" value="AB_hydrolase_fold"/>
</dbReference>
<organism evidence="1 2">
    <name type="scientific">Halovivax ruber (strain DSM 18193 / JCM 13892 / XH-70)</name>
    <dbReference type="NCBI Taxonomy" id="797302"/>
    <lineage>
        <taxon>Archaea</taxon>
        <taxon>Methanobacteriati</taxon>
        <taxon>Methanobacteriota</taxon>
        <taxon>Stenosarchaea group</taxon>
        <taxon>Halobacteria</taxon>
        <taxon>Halobacteriales</taxon>
        <taxon>Natrialbaceae</taxon>
        <taxon>Halovivax</taxon>
    </lineage>
</organism>
<dbReference type="Gene3D" id="3.40.50.1820">
    <property type="entry name" value="alpha/beta hydrolase"/>
    <property type="match status" value="1"/>
</dbReference>
<dbReference type="HOGENOM" id="CLU_082991_0_0_2"/>
<proteinExistence type="predicted"/>
<keyword evidence="1" id="KW-0378">Hydrolase</keyword>
<accession>L0IFB0</accession>
<dbReference type="GO" id="GO:0016787">
    <property type="term" value="F:hydrolase activity"/>
    <property type="evidence" value="ECO:0007669"/>
    <property type="project" value="UniProtKB-KW"/>
</dbReference>
<gene>
    <name evidence="1" type="ordered locus">Halru_2958</name>
</gene>
<dbReference type="AlphaFoldDB" id="L0IFB0"/>
<keyword evidence="2" id="KW-1185">Reference proteome</keyword>